<dbReference type="InterPro" id="IPR011990">
    <property type="entry name" value="TPR-like_helical_dom_sf"/>
</dbReference>
<proteinExistence type="predicted"/>
<protein>
    <submittedName>
        <fullName evidence="2">Uncharacterized protein</fullName>
    </submittedName>
</protein>
<dbReference type="AlphaFoldDB" id="A0A7S3DQM5"/>
<reference evidence="2" key="1">
    <citation type="submission" date="2021-01" db="EMBL/GenBank/DDBJ databases">
        <authorList>
            <person name="Corre E."/>
            <person name="Pelletier E."/>
            <person name="Niang G."/>
            <person name="Scheremetjew M."/>
            <person name="Finn R."/>
            <person name="Kale V."/>
            <person name="Holt S."/>
            <person name="Cochrane G."/>
            <person name="Meng A."/>
            <person name="Brown T."/>
            <person name="Cohen L."/>
        </authorList>
    </citation>
    <scope>NUCLEOTIDE SEQUENCE</scope>
    <source>
        <strain evidence="2">CCMP125</strain>
    </source>
</reference>
<gene>
    <name evidence="2" type="ORF">APAL1065_LOCUS13774</name>
</gene>
<keyword evidence="1" id="KW-0677">Repeat</keyword>
<accession>A0A7S3DQM5</accession>
<organism evidence="2">
    <name type="scientific">Entomoneis paludosa</name>
    <dbReference type="NCBI Taxonomy" id="265537"/>
    <lineage>
        <taxon>Eukaryota</taxon>
        <taxon>Sar</taxon>
        <taxon>Stramenopiles</taxon>
        <taxon>Ochrophyta</taxon>
        <taxon>Bacillariophyta</taxon>
        <taxon>Bacillariophyceae</taxon>
        <taxon>Bacillariophycidae</taxon>
        <taxon>Entomoneidaceae</taxon>
        <taxon>Entomoneis</taxon>
    </lineage>
</organism>
<name>A0A7S3DQM5_9STRA</name>
<sequence>MNGWAKARGDPVTNAEHVQALFDRHVQHYQTSGQRPDCRPNHVAYATLIHAWTKTRTVSAAYKAEGLLQQMYVEFQKDEEADSNSKNKLGADRIIPNTQLITSVMDCWQKSGAPEAGQRAESLLQWMIVRSQEQSNPHVAAMMRPNAHSFSAVIAAWARTRQAGKAARARKVLTLMSQMHAKGQIVSPPNTYCYTNVLNSCAYCIQEDDEKKASLAIAVQTYKELLNHADPTVQPTDVTFSTFLTALRNLLPSDDKRTSAVRTVFEAAQERGQVSHVVVQKLQSVLPKKDYEELIPSSCREETTGHVLADQIPAEWKRNVV</sequence>
<dbReference type="EMBL" id="HBHT01020601">
    <property type="protein sequence ID" value="CAD9969725.1"/>
    <property type="molecule type" value="Transcribed_RNA"/>
</dbReference>
<evidence type="ECO:0000313" key="2">
    <source>
        <dbReference type="EMBL" id="CAD9969725.1"/>
    </source>
</evidence>
<dbReference type="InterPro" id="IPR051222">
    <property type="entry name" value="PPR/CCM1_RNA-binding"/>
</dbReference>
<dbReference type="PANTHER" id="PTHR47942:SF63">
    <property type="entry name" value="PENTATRICOPEPTIDE REPEAT-CONTAINING PROTEIN"/>
    <property type="match status" value="1"/>
</dbReference>
<dbReference type="Gene3D" id="1.25.40.10">
    <property type="entry name" value="Tetratricopeptide repeat domain"/>
    <property type="match status" value="2"/>
</dbReference>
<evidence type="ECO:0000256" key="1">
    <source>
        <dbReference type="ARBA" id="ARBA00022737"/>
    </source>
</evidence>
<dbReference type="PANTHER" id="PTHR47942">
    <property type="entry name" value="TETRATRICOPEPTIDE REPEAT (TPR)-LIKE SUPERFAMILY PROTEIN-RELATED"/>
    <property type="match status" value="1"/>
</dbReference>